<evidence type="ECO:0000313" key="4">
    <source>
        <dbReference type="Proteomes" id="UP001479933"/>
    </source>
</evidence>
<reference evidence="3 4" key="1">
    <citation type="journal article" date="2023" name="Virus Evol.">
        <title>Computational host range prediction-The good, the bad, and the ugly.</title>
        <authorList>
            <person name="Howell A.A."/>
            <person name="Versoza C.J."/>
            <person name="Pfeifer S.P."/>
        </authorList>
    </citation>
    <scope>NUCLEOTIDE SEQUENCE [LARGE SCALE GENOMIC DNA]</scope>
    <source>
        <strain evidence="3 4">1610/1b</strain>
    </source>
</reference>
<dbReference type="InterPro" id="IPR002937">
    <property type="entry name" value="Amino_oxidase"/>
</dbReference>
<proteinExistence type="predicted"/>
<dbReference type="PANTHER" id="PTHR10742">
    <property type="entry name" value="FLAVIN MONOAMINE OXIDASE"/>
    <property type="match status" value="1"/>
</dbReference>
<accession>A0ABZ2U0Q1</accession>
<evidence type="ECO:0000256" key="1">
    <source>
        <dbReference type="SAM" id="MobiDB-lite"/>
    </source>
</evidence>
<dbReference type="EMBL" id="CP136137">
    <property type="protein sequence ID" value="WYY06931.1"/>
    <property type="molecule type" value="Genomic_DNA"/>
</dbReference>
<dbReference type="Gene3D" id="3.50.50.60">
    <property type="entry name" value="FAD/NAD(P)-binding domain"/>
    <property type="match status" value="1"/>
</dbReference>
<dbReference type="Proteomes" id="UP001479933">
    <property type="component" value="Chromosome"/>
</dbReference>
<dbReference type="SUPFAM" id="SSF51905">
    <property type="entry name" value="FAD/NAD(P)-binding domain"/>
    <property type="match status" value="1"/>
</dbReference>
<dbReference type="Gene3D" id="1.10.405.40">
    <property type="match status" value="1"/>
</dbReference>
<organism evidence="3 4">
    <name type="scientific">Gordonia hydrophobica</name>
    <dbReference type="NCBI Taxonomy" id="40516"/>
    <lineage>
        <taxon>Bacteria</taxon>
        <taxon>Bacillati</taxon>
        <taxon>Actinomycetota</taxon>
        <taxon>Actinomycetes</taxon>
        <taxon>Mycobacteriales</taxon>
        <taxon>Gordoniaceae</taxon>
        <taxon>Gordonia</taxon>
    </lineage>
</organism>
<keyword evidence="4" id="KW-1185">Reference proteome</keyword>
<dbReference type="InterPro" id="IPR050281">
    <property type="entry name" value="Flavin_monoamine_oxidase"/>
</dbReference>
<name>A0ABZ2U0Q1_9ACTN</name>
<feature type="domain" description="Amine oxidase" evidence="2">
    <location>
        <begin position="51"/>
        <end position="532"/>
    </location>
</feature>
<dbReference type="SUPFAM" id="SSF54373">
    <property type="entry name" value="FAD-linked reductases, C-terminal domain"/>
    <property type="match status" value="1"/>
</dbReference>
<evidence type="ECO:0000313" key="3">
    <source>
        <dbReference type="EMBL" id="WYY06931.1"/>
    </source>
</evidence>
<sequence length="564" mass="61263">MNDRHRPGGSPSMIGPDFPFPYDTFRTHPAGIGAVPATAYGTPVAVIGAGLSGTVVAYELARMGLRPVVYEAEQIGGRMRSTPFDGHPDSVAEMGAMRFPPSATTLFGYLEETGLATTPFPNPLADVTPDTVIDLKGATVHGRTLADLPAVFGRVAHAWESTLEHGAGITALRAAIRSRDPAAIADLWHPLVRRYDDTSFYRFLTDSPHLRSFADRELFGQVGFGTGGWDTDFSNSILEVLRVIATAADDDHRGIVGGSAQLPHQLWSSPIPGVRHWPDGTSVAWLHDDGVPLPAVTAMDRVGGNRIRVTDSARGVADYAAVVHTAPVWLLLSTMRCDESLFSAAHWSAIERTHYMGSSKVFVLVDRAFWRDIDPASGRQAMSMTLTDRMPRGVYLMDGALAGTGIDDDGPAVLCLSYTWTDDSLRLLPLDAEERMDLMLRSLAQIYPGLDIRSHIIAPPLTVSWETERNFMGAFRANLPGQYRYQERLFTHFMQDGAEPAHRGLFLAGDDISWTAGWAEGAVQTALNAVWGVMAHLGGACAPDNPGPGDRFPELRPLRLPDVS</sequence>
<dbReference type="Pfam" id="PF01593">
    <property type="entry name" value="Amino_oxidase"/>
    <property type="match status" value="1"/>
</dbReference>
<dbReference type="RefSeq" id="WP_066172163.1">
    <property type="nucleotide sequence ID" value="NZ_CP136137.1"/>
</dbReference>
<dbReference type="PANTHER" id="PTHR10742:SF342">
    <property type="entry name" value="AMINE OXIDASE"/>
    <property type="match status" value="1"/>
</dbReference>
<feature type="region of interest" description="Disordered" evidence="1">
    <location>
        <begin position="543"/>
        <end position="564"/>
    </location>
</feature>
<evidence type="ECO:0000259" key="2">
    <source>
        <dbReference type="Pfam" id="PF01593"/>
    </source>
</evidence>
<dbReference type="Gene3D" id="3.90.660.10">
    <property type="match status" value="1"/>
</dbReference>
<gene>
    <name evidence="3" type="ORF">RVF87_18150</name>
</gene>
<dbReference type="InterPro" id="IPR036188">
    <property type="entry name" value="FAD/NAD-bd_sf"/>
</dbReference>
<feature type="compositionally biased region" description="Basic and acidic residues" evidence="1">
    <location>
        <begin position="551"/>
        <end position="564"/>
    </location>
</feature>
<protein>
    <submittedName>
        <fullName evidence="3">FAD-dependent oxidoreductase</fullName>
    </submittedName>
</protein>